<geneLocation type="plasmid" evidence="1 3">
    <name>pPSB1-2</name>
</geneLocation>
<reference evidence="1 3" key="1">
    <citation type="journal article" date="2014" name="Genome Announc.">
        <title>Comparative Genome Analysis of Two Isolates of the Fish Pathogen Piscirickettsia salmonis from Different Hosts Reveals Major Differences in Virulence-Associated Secretion Systems.</title>
        <authorList>
            <person name="Bohle H."/>
            <person name="Henriquez P."/>
            <person name="Grothusen H."/>
            <person name="Navas E."/>
            <person name="Sandoval A."/>
            <person name="Bustamante F."/>
            <person name="Bustos P."/>
            <person name="Mancilla M."/>
        </authorList>
    </citation>
    <scope>NUCLEOTIDE SEQUENCE [LARGE SCALE GENOMIC DNA]</scope>
    <source>
        <strain evidence="3">B1-32597</strain>
        <strain evidence="1">PM32597B1</strain>
    </source>
</reference>
<sequence>MPKKLNLDDIDLSLVQELATQADMTNDEINIRQKKQKESPKVVINGYMNRAKCVTSSSCIKKELVSDIEALCKGNKWAAINYVLKLGLEELKKEKEVVFIEASDL</sequence>
<reference evidence="1" key="2">
    <citation type="submission" date="2015-08" db="EMBL/GenBank/DDBJ databases">
        <title>Complete genome sequence of Piscirickettsia salmonis strain PM32597B1.</title>
        <authorList>
            <person name="Bohle H."/>
            <person name="Henriquez P."/>
            <person name="Navas E."/>
            <person name="Grothusen H."/>
            <person name="Bustamante F."/>
            <person name="Bustos P."/>
            <person name="Bustos P."/>
            <person name="Mancilla M."/>
        </authorList>
    </citation>
    <scope>NUCLEOTIDE SEQUENCE</scope>
    <source>
        <strain evidence="1">PM32597B1</strain>
        <plasmid evidence="1">pPSB1-2</plasmid>
    </source>
</reference>
<evidence type="ECO:0000313" key="3">
    <source>
        <dbReference type="Proteomes" id="UP000029558"/>
    </source>
</evidence>
<gene>
    <name evidence="1" type="ORF">KU39_2p22</name>
    <name evidence="2" type="ORF">Psal009_03732</name>
</gene>
<organism evidence="2 4">
    <name type="scientific">Piscirickettsia salmonis</name>
    <dbReference type="NCBI Taxonomy" id="1238"/>
    <lineage>
        <taxon>Bacteria</taxon>
        <taxon>Pseudomonadati</taxon>
        <taxon>Pseudomonadota</taxon>
        <taxon>Gammaproteobacteria</taxon>
        <taxon>Thiotrichales</taxon>
        <taxon>Piscirickettsiaceae</taxon>
        <taxon>Piscirickettsia</taxon>
    </lineage>
</organism>
<dbReference type="EMBL" id="CP012510">
    <property type="protein sequence ID" value="ALB24425.1"/>
    <property type="molecule type" value="Genomic_DNA"/>
</dbReference>
<reference evidence="2 4" key="3">
    <citation type="submission" date="2019-04" db="EMBL/GenBank/DDBJ databases">
        <title>Complete genome sequencing of Piscirickettsia salmonis strain Psal-009.</title>
        <authorList>
            <person name="Schober I."/>
            <person name="Bunk B."/>
            <person name="Sproer C."/>
            <person name="Carril G.P."/>
            <person name="Riedel T."/>
            <person name="Flores-Herrera P.A."/>
            <person name="Nourdin-Galindo G."/>
            <person name="Marshall S.H."/>
            <person name="Overmann J."/>
        </authorList>
    </citation>
    <scope>NUCLEOTIDE SEQUENCE [LARGE SCALE GENOMIC DNA]</scope>
    <source>
        <strain evidence="2 4">Psal-009</strain>
        <plasmid evidence="2 4">unnamed3</plasmid>
    </source>
</reference>
<dbReference type="Proteomes" id="UP000422232">
    <property type="component" value="Plasmid unnamed3"/>
</dbReference>
<geneLocation type="plasmid" evidence="2 4">
    <name>unnamed3</name>
</geneLocation>
<proteinExistence type="predicted"/>
<dbReference type="Proteomes" id="UP000029558">
    <property type="component" value="Plasmid pPSB1-2"/>
</dbReference>
<dbReference type="AlphaFoldDB" id="A0A095DLF6"/>
<protein>
    <submittedName>
        <fullName evidence="1">AsnC family transcriptional regulator</fullName>
    </submittedName>
</protein>
<evidence type="ECO:0000313" key="4">
    <source>
        <dbReference type="Proteomes" id="UP000422232"/>
    </source>
</evidence>
<keyword evidence="2" id="KW-0614">Plasmid</keyword>
<evidence type="ECO:0000313" key="1">
    <source>
        <dbReference type="EMBL" id="ALB24425.1"/>
    </source>
</evidence>
<keyword evidence="4" id="KW-1185">Reference proteome</keyword>
<evidence type="ECO:0000313" key="2">
    <source>
        <dbReference type="EMBL" id="QGO07773.1"/>
    </source>
</evidence>
<name>A0A095DLF6_PISSA</name>
<dbReference type="EMBL" id="CP038911">
    <property type="protein sequence ID" value="QGO07773.1"/>
    <property type="molecule type" value="Genomic_DNA"/>
</dbReference>
<dbReference type="RefSeq" id="WP_036773107.1">
    <property type="nucleotide sequence ID" value="NZ_CP012415.1"/>
</dbReference>
<accession>A0A095DLF6</accession>